<evidence type="ECO:0000259" key="2">
    <source>
        <dbReference type="PROSITE" id="PS50943"/>
    </source>
</evidence>
<reference evidence="3" key="1">
    <citation type="submission" date="2019-10" db="EMBL/GenBank/DDBJ databases">
        <authorList>
            <person name="Ross D.E."/>
            <person name="Gulliver D."/>
        </authorList>
    </citation>
    <scope>NUCLEOTIDE SEQUENCE</scope>
    <source>
        <strain evidence="3">DER-2019</strain>
    </source>
</reference>
<dbReference type="OrthoDB" id="1778600at2"/>
<dbReference type="GO" id="GO:0003677">
    <property type="term" value="F:DNA binding"/>
    <property type="evidence" value="ECO:0007669"/>
    <property type="project" value="UniProtKB-KW"/>
</dbReference>
<dbReference type="CDD" id="cd00093">
    <property type="entry name" value="HTH_XRE"/>
    <property type="match status" value="1"/>
</dbReference>
<comment type="caution">
    <text evidence="3">The sequence shown here is derived from an EMBL/GenBank/DDBJ whole genome shotgun (WGS) entry which is preliminary data.</text>
</comment>
<proteinExistence type="predicted"/>
<dbReference type="Gene3D" id="1.10.260.40">
    <property type="entry name" value="lambda repressor-like DNA-binding domains"/>
    <property type="match status" value="1"/>
</dbReference>
<evidence type="ECO:0000313" key="4">
    <source>
        <dbReference type="Proteomes" id="UP000616595"/>
    </source>
</evidence>
<dbReference type="PROSITE" id="PS50943">
    <property type="entry name" value="HTH_CROC1"/>
    <property type="match status" value="1"/>
</dbReference>
<sequence>MYGIRLKSLRKNLDKTQEEVAAELGVTRGAYSHFENDRNEPDSETLRKLADYFHVSTDYLLGRTDDPIPVRDVNQDLYNEHNYKEELEQFLDETGLSMEFQDREDWSEEEIRTILNLIRGQRALREKNEKK</sequence>
<dbReference type="RefSeq" id="WP_148568463.1">
    <property type="nucleotide sequence ID" value="NZ_RXYA01000018.1"/>
</dbReference>
<dbReference type="InterPro" id="IPR010982">
    <property type="entry name" value="Lambda_DNA-bd_dom_sf"/>
</dbReference>
<dbReference type="Pfam" id="PF01381">
    <property type="entry name" value="HTH_3"/>
    <property type="match status" value="1"/>
</dbReference>
<dbReference type="SUPFAM" id="SSF47413">
    <property type="entry name" value="lambda repressor-like DNA-binding domains"/>
    <property type="match status" value="1"/>
</dbReference>
<reference evidence="3" key="2">
    <citation type="submission" date="2020-10" db="EMBL/GenBank/DDBJ databases">
        <title>Comparative genomics of the Acetobacterium genus.</title>
        <authorList>
            <person name="Marshall C."/>
            <person name="May H."/>
            <person name="Norman S."/>
        </authorList>
    </citation>
    <scope>NUCLEOTIDE SEQUENCE</scope>
    <source>
        <strain evidence="3">DER-2019</strain>
    </source>
</reference>
<protein>
    <submittedName>
        <fullName evidence="3">Helix-turn-helix domain-containing protein</fullName>
    </submittedName>
</protein>
<name>A0A923HYF9_9FIRM</name>
<feature type="domain" description="HTH cro/C1-type" evidence="2">
    <location>
        <begin position="6"/>
        <end position="60"/>
    </location>
</feature>
<gene>
    <name evidence="3" type="ORF">GH810_14210</name>
</gene>
<dbReference type="PANTHER" id="PTHR46558:SF11">
    <property type="entry name" value="HTH-TYPE TRANSCRIPTIONAL REGULATOR XRE"/>
    <property type="match status" value="1"/>
</dbReference>
<evidence type="ECO:0000256" key="1">
    <source>
        <dbReference type="ARBA" id="ARBA00023125"/>
    </source>
</evidence>
<evidence type="ECO:0000313" key="3">
    <source>
        <dbReference type="EMBL" id="MBC3889465.1"/>
    </source>
</evidence>
<dbReference type="InterPro" id="IPR001387">
    <property type="entry name" value="Cro/C1-type_HTH"/>
</dbReference>
<keyword evidence="4" id="KW-1185">Reference proteome</keyword>
<dbReference type="AlphaFoldDB" id="A0A923HYF9"/>
<accession>A0A923HYF9</accession>
<dbReference type="Proteomes" id="UP000616595">
    <property type="component" value="Unassembled WGS sequence"/>
</dbReference>
<dbReference type="EMBL" id="WJBD01000019">
    <property type="protein sequence ID" value="MBC3889465.1"/>
    <property type="molecule type" value="Genomic_DNA"/>
</dbReference>
<dbReference type="SMART" id="SM00530">
    <property type="entry name" value="HTH_XRE"/>
    <property type="match status" value="1"/>
</dbReference>
<organism evidence="3 4">
    <name type="scientific">Acetobacterium paludosum</name>
    <dbReference type="NCBI Taxonomy" id="52693"/>
    <lineage>
        <taxon>Bacteria</taxon>
        <taxon>Bacillati</taxon>
        <taxon>Bacillota</taxon>
        <taxon>Clostridia</taxon>
        <taxon>Eubacteriales</taxon>
        <taxon>Eubacteriaceae</taxon>
        <taxon>Acetobacterium</taxon>
    </lineage>
</organism>
<keyword evidence="1" id="KW-0238">DNA-binding</keyword>
<dbReference type="PANTHER" id="PTHR46558">
    <property type="entry name" value="TRACRIPTIONAL REGULATORY PROTEIN-RELATED-RELATED"/>
    <property type="match status" value="1"/>
</dbReference>